<gene>
    <name evidence="1" type="ORF">BaRGS_00026787</name>
</gene>
<organism evidence="1 2">
    <name type="scientific">Batillaria attramentaria</name>
    <dbReference type="NCBI Taxonomy" id="370345"/>
    <lineage>
        <taxon>Eukaryota</taxon>
        <taxon>Metazoa</taxon>
        <taxon>Spiralia</taxon>
        <taxon>Lophotrochozoa</taxon>
        <taxon>Mollusca</taxon>
        <taxon>Gastropoda</taxon>
        <taxon>Caenogastropoda</taxon>
        <taxon>Sorbeoconcha</taxon>
        <taxon>Cerithioidea</taxon>
        <taxon>Batillariidae</taxon>
        <taxon>Batillaria</taxon>
    </lineage>
</organism>
<proteinExistence type="predicted"/>
<name>A0ABD0K3Z3_9CAEN</name>
<reference evidence="1 2" key="1">
    <citation type="journal article" date="2023" name="Sci. Data">
        <title>Genome assembly of the Korean intertidal mud-creeper Batillaria attramentaria.</title>
        <authorList>
            <person name="Patra A.K."/>
            <person name="Ho P.T."/>
            <person name="Jun S."/>
            <person name="Lee S.J."/>
            <person name="Kim Y."/>
            <person name="Won Y.J."/>
        </authorList>
    </citation>
    <scope>NUCLEOTIDE SEQUENCE [LARGE SCALE GENOMIC DNA]</scope>
    <source>
        <strain evidence="1">Wonlab-2016</strain>
    </source>
</reference>
<keyword evidence="2" id="KW-1185">Reference proteome</keyword>
<sequence>MQILSLATTATADLLQLLNIFKEDERVKKFPGQNGYHYCSDLRRIQTRVMHSTRWAPCSDAHCETLAVNRSGPILPTDAGIKPDDQATGS</sequence>
<dbReference type="AlphaFoldDB" id="A0ABD0K3Z3"/>
<evidence type="ECO:0000313" key="2">
    <source>
        <dbReference type="Proteomes" id="UP001519460"/>
    </source>
</evidence>
<dbReference type="EMBL" id="JACVVK020000253">
    <property type="protein sequence ID" value="KAK7481984.1"/>
    <property type="molecule type" value="Genomic_DNA"/>
</dbReference>
<evidence type="ECO:0000313" key="1">
    <source>
        <dbReference type="EMBL" id="KAK7481984.1"/>
    </source>
</evidence>
<comment type="caution">
    <text evidence="1">The sequence shown here is derived from an EMBL/GenBank/DDBJ whole genome shotgun (WGS) entry which is preliminary data.</text>
</comment>
<dbReference type="Proteomes" id="UP001519460">
    <property type="component" value="Unassembled WGS sequence"/>
</dbReference>
<accession>A0ABD0K3Z3</accession>
<protein>
    <submittedName>
        <fullName evidence="1">Uncharacterized protein</fullName>
    </submittedName>
</protein>